<accession>A0A9D4A302</accession>
<dbReference type="AlphaFoldDB" id="A0A9D4A302"/>
<evidence type="ECO:0000313" key="1">
    <source>
        <dbReference type="EMBL" id="KAH1082720.1"/>
    </source>
</evidence>
<organism evidence="1 2">
    <name type="scientific">Gossypium stocksii</name>
    <dbReference type="NCBI Taxonomy" id="47602"/>
    <lineage>
        <taxon>Eukaryota</taxon>
        <taxon>Viridiplantae</taxon>
        <taxon>Streptophyta</taxon>
        <taxon>Embryophyta</taxon>
        <taxon>Tracheophyta</taxon>
        <taxon>Spermatophyta</taxon>
        <taxon>Magnoliopsida</taxon>
        <taxon>eudicotyledons</taxon>
        <taxon>Gunneridae</taxon>
        <taxon>Pentapetalae</taxon>
        <taxon>rosids</taxon>
        <taxon>malvids</taxon>
        <taxon>Malvales</taxon>
        <taxon>Malvaceae</taxon>
        <taxon>Malvoideae</taxon>
        <taxon>Gossypium</taxon>
    </lineage>
</organism>
<gene>
    <name evidence="1" type="ORF">J1N35_022481</name>
</gene>
<comment type="caution">
    <text evidence="1">The sequence shown here is derived from an EMBL/GenBank/DDBJ whole genome shotgun (WGS) entry which is preliminary data.</text>
</comment>
<proteinExistence type="predicted"/>
<reference evidence="1 2" key="1">
    <citation type="journal article" date="2021" name="Plant Biotechnol. J.">
        <title>Multi-omics assisted identification of the key and species-specific regulatory components of drought-tolerant mechanisms in Gossypium stocksii.</title>
        <authorList>
            <person name="Yu D."/>
            <person name="Ke L."/>
            <person name="Zhang D."/>
            <person name="Wu Y."/>
            <person name="Sun Y."/>
            <person name="Mei J."/>
            <person name="Sun J."/>
            <person name="Sun Y."/>
        </authorList>
    </citation>
    <scope>NUCLEOTIDE SEQUENCE [LARGE SCALE GENOMIC DNA]</scope>
    <source>
        <strain evidence="2">cv. E1</strain>
        <tissue evidence="1">Leaf</tissue>
    </source>
</reference>
<dbReference type="EMBL" id="JAIQCV010000007">
    <property type="protein sequence ID" value="KAH1082720.1"/>
    <property type="molecule type" value="Genomic_DNA"/>
</dbReference>
<protein>
    <submittedName>
        <fullName evidence="1">Uncharacterized protein</fullName>
    </submittedName>
</protein>
<name>A0A9D4A302_9ROSI</name>
<evidence type="ECO:0000313" key="2">
    <source>
        <dbReference type="Proteomes" id="UP000828251"/>
    </source>
</evidence>
<keyword evidence="2" id="KW-1185">Reference proteome</keyword>
<dbReference type="OrthoDB" id="10293240at2759"/>
<dbReference type="Proteomes" id="UP000828251">
    <property type="component" value="Unassembled WGS sequence"/>
</dbReference>
<sequence length="68" mass="7616">MRMLQELVGENVTGRSSKPVTIAPNASNRGLLFRLGSFGTQELARFKELLEKPIKLKPGWPDNEDMTT</sequence>